<dbReference type="AlphaFoldDB" id="A0AAV4EDQ0"/>
<evidence type="ECO:0000313" key="2">
    <source>
        <dbReference type="EMBL" id="GFR58800.1"/>
    </source>
</evidence>
<gene>
    <name evidence="2" type="ORF">ElyMa_005369200</name>
</gene>
<reference evidence="2 3" key="1">
    <citation type="journal article" date="2021" name="Elife">
        <title>Chloroplast acquisition without the gene transfer in kleptoplastic sea slugs, Plakobranchus ocellatus.</title>
        <authorList>
            <person name="Maeda T."/>
            <person name="Takahashi S."/>
            <person name="Yoshida T."/>
            <person name="Shimamura S."/>
            <person name="Takaki Y."/>
            <person name="Nagai Y."/>
            <person name="Toyoda A."/>
            <person name="Suzuki Y."/>
            <person name="Arimoto A."/>
            <person name="Ishii H."/>
            <person name="Satoh N."/>
            <person name="Nishiyama T."/>
            <person name="Hasebe M."/>
            <person name="Maruyama T."/>
            <person name="Minagawa J."/>
            <person name="Obokata J."/>
            <person name="Shigenobu S."/>
        </authorList>
    </citation>
    <scope>NUCLEOTIDE SEQUENCE [LARGE SCALE GENOMIC DNA]</scope>
</reference>
<protein>
    <submittedName>
        <fullName evidence="2">Gag-Pol polyprotein</fullName>
    </submittedName>
</protein>
<accession>A0AAV4EDQ0</accession>
<evidence type="ECO:0000313" key="3">
    <source>
        <dbReference type="Proteomes" id="UP000762676"/>
    </source>
</evidence>
<sequence>MHSIQPPSPQFHGNQTSYVPSTLATAKHVYLRKDSHKHPLQRPYDNPFRVVSKSDKYFTFEIKGGPETVSIDRLKTAYVTPLTTDEKKEVLISPKSILTHNPKPTAVTPPAFSPPKDGLTKTTRGGRVSCVPSRFC</sequence>
<dbReference type="Proteomes" id="UP000762676">
    <property type="component" value="Unassembled WGS sequence"/>
</dbReference>
<comment type="caution">
    <text evidence="2">The sequence shown here is derived from an EMBL/GenBank/DDBJ whole genome shotgun (WGS) entry which is preliminary data.</text>
</comment>
<dbReference type="EMBL" id="BMAT01010695">
    <property type="protein sequence ID" value="GFR58800.1"/>
    <property type="molecule type" value="Genomic_DNA"/>
</dbReference>
<dbReference type="PANTHER" id="PTHR38681">
    <property type="entry name" value="RETROVIRUS-RELATED POL POLYPROTEIN FROM TRANSPOSON 412-LIKE PROTEIN-RELATED"/>
    <property type="match status" value="1"/>
</dbReference>
<name>A0AAV4EDQ0_9GAST</name>
<feature type="region of interest" description="Disordered" evidence="1">
    <location>
        <begin position="94"/>
        <end position="125"/>
    </location>
</feature>
<proteinExistence type="predicted"/>
<evidence type="ECO:0000256" key="1">
    <source>
        <dbReference type="SAM" id="MobiDB-lite"/>
    </source>
</evidence>
<dbReference type="PANTHER" id="PTHR38681:SF1">
    <property type="entry name" value="RETROVIRUS-RELATED POL POLYPROTEIN FROM TRANSPOSON 412-LIKE PROTEIN"/>
    <property type="match status" value="1"/>
</dbReference>
<organism evidence="2 3">
    <name type="scientific">Elysia marginata</name>
    <dbReference type="NCBI Taxonomy" id="1093978"/>
    <lineage>
        <taxon>Eukaryota</taxon>
        <taxon>Metazoa</taxon>
        <taxon>Spiralia</taxon>
        <taxon>Lophotrochozoa</taxon>
        <taxon>Mollusca</taxon>
        <taxon>Gastropoda</taxon>
        <taxon>Heterobranchia</taxon>
        <taxon>Euthyneura</taxon>
        <taxon>Panpulmonata</taxon>
        <taxon>Sacoglossa</taxon>
        <taxon>Placobranchoidea</taxon>
        <taxon>Plakobranchidae</taxon>
        <taxon>Elysia</taxon>
    </lineage>
</organism>
<keyword evidence="3" id="KW-1185">Reference proteome</keyword>